<evidence type="ECO:0000313" key="4">
    <source>
        <dbReference type="Proteomes" id="UP000631034"/>
    </source>
</evidence>
<keyword evidence="1" id="KW-0812">Transmembrane</keyword>
<sequence>MRAAALGVLGLFAAMLATPDSAEAAYVRDVDLGNISVKTDTWDPSVDKASSVLKFRYGENKRVEGSTWTAAGETVWTDPIARGENFTINYRFSLYDQASIKFYGGIVDDGRMWSRDITLTGPDGTVLYSGPSLKLDTLSNLAGGNYVLSLSGSHSAYTTDYYYYYLSLNAFGGNAPEPGDVPLPGALLLFGSALAGAGVVARRRAAKAKMAA</sequence>
<protein>
    <recommendedName>
        <fullName evidence="5">PEP-CTERM protein-sorting domain-containing protein</fullName>
    </recommendedName>
</protein>
<evidence type="ECO:0000313" key="3">
    <source>
        <dbReference type="EMBL" id="MBE1237150.1"/>
    </source>
</evidence>
<dbReference type="AlphaFoldDB" id="A0A8J6YLU7"/>
<name>A0A8J6YLU7_9PROT</name>
<feature type="chain" id="PRO_5035315152" description="PEP-CTERM protein-sorting domain-containing protein" evidence="2">
    <location>
        <begin position="25"/>
        <end position="212"/>
    </location>
</feature>
<evidence type="ECO:0008006" key="5">
    <source>
        <dbReference type="Google" id="ProtNLM"/>
    </source>
</evidence>
<dbReference type="RefSeq" id="WP_192534152.1">
    <property type="nucleotide sequence ID" value="NZ_JACZHT010000003.1"/>
</dbReference>
<evidence type="ECO:0000256" key="1">
    <source>
        <dbReference type="SAM" id="Phobius"/>
    </source>
</evidence>
<feature type="transmembrane region" description="Helical" evidence="1">
    <location>
        <begin position="181"/>
        <end position="201"/>
    </location>
</feature>
<keyword evidence="1" id="KW-0472">Membrane</keyword>
<keyword evidence="1" id="KW-1133">Transmembrane helix</keyword>
<feature type="signal peptide" evidence="2">
    <location>
        <begin position="1"/>
        <end position="24"/>
    </location>
</feature>
<organism evidence="3 4">
    <name type="scientific">Phaeovibrio sulfidiphilus</name>
    <dbReference type="NCBI Taxonomy" id="1220600"/>
    <lineage>
        <taxon>Bacteria</taxon>
        <taxon>Pseudomonadati</taxon>
        <taxon>Pseudomonadota</taxon>
        <taxon>Alphaproteobacteria</taxon>
        <taxon>Rhodospirillales</taxon>
        <taxon>Rhodospirillaceae</taxon>
        <taxon>Phaeovibrio</taxon>
    </lineage>
</organism>
<comment type="caution">
    <text evidence="3">The sequence shown here is derived from an EMBL/GenBank/DDBJ whole genome shotgun (WGS) entry which is preliminary data.</text>
</comment>
<keyword evidence="4" id="KW-1185">Reference proteome</keyword>
<dbReference type="EMBL" id="JACZHT010000003">
    <property type="protein sequence ID" value="MBE1237150.1"/>
    <property type="molecule type" value="Genomic_DNA"/>
</dbReference>
<reference evidence="3" key="1">
    <citation type="submission" date="2020-10" db="EMBL/GenBank/DDBJ databases">
        <title>Genome sequence of the unusual species of purple photosynthetic bacteria, Phaeovibrio sulfidiphilus DSM 23193, type strain.</title>
        <authorList>
            <person name="Kyndt J.A."/>
            <person name="Meyer T.E."/>
        </authorList>
    </citation>
    <scope>NUCLEOTIDE SEQUENCE</scope>
    <source>
        <strain evidence="3">DSM 23193</strain>
    </source>
</reference>
<accession>A0A8J6YLU7</accession>
<dbReference type="Proteomes" id="UP000631034">
    <property type="component" value="Unassembled WGS sequence"/>
</dbReference>
<evidence type="ECO:0000256" key="2">
    <source>
        <dbReference type="SAM" id="SignalP"/>
    </source>
</evidence>
<gene>
    <name evidence="3" type="ORF">IHV25_05750</name>
</gene>
<keyword evidence="2" id="KW-0732">Signal</keyword>
<proteinExistence type="predicted"/>